<name>A0AAE2D112_SCHME</name>
<dbReference type="Gene3D" id="1.25.40.10">
    <property type="entry name" value="Tetratricopeptide repeat domain"/>
    <property type="match status" value="1"/>
</dbReference>
<accession>A0AAE2D112</accession>
<organism evidence="1 2">
    <name type="scientific">Schistosoma mekongi</name>
    <name type="common">Parasitic worm</name>
    <dbReference type="NCBI Taxonomy" id="38744"/>
    <lineage>
        <taxon>Eukaryota</taxon>
        <taxon>Metazoa</taxon>
        <taxon>Spiralia</taxon>
        <taxon>Lophotrochozoa</taxon>
        <taxon>Platyhelminthes</taxon>
        <taxon>Trematoda</taxon>
        <taxon>Digenea</taxon>
        <taxon>Strigeidida</taxon>
        <taxon>Schistosomatoidea</taxon>
        <taxon>Schistosomatidae</taxon>
        <taxon>Schistosoma</taxon>
    </lineage>
</organism>
<reference evidence="1" key="2">
    <citation type="journal article" date="2023" name="Infect Dis Poverty">
        <title>Chromosome-scale genome of the human blood fluke Schistosoma mekongi and its implications for public health.</title>
        <authorList>
            <person name="Zhou M."/>
            <person name="Xu L."/>
            <person name="Xu D."/>
            <person name="Chen W."/>
            <person name="Khan J."/>
            <person name="Hu Y."/>
            <person name="Huang H."/>
            <person name="Wei H."/>
            <person name="Zhang Y."/>
            <person name="Chusongsang P."/>
            <person name="Tanasarnprasert K."/>
            <person name="Hu X."/>
            <person name="Limpanont Y."/>
            <person name="Lv Z."/>
        </authorList>
    </citation>
    <scope>NUCLEOTIDE SEQUENCE</scope>
    <source>
        <strain evidence="1">LV_2022a</strain>
    </source>
</reference>
<comment type="caution">
    <text evidence="1">The sequence shown here is derived from an EMBL/GenBank/DDBJ whole genome shotgun (WGS) entry which is preliminary data.</text>
</comment>
<proteinExistence type="predicted"/>
<feature type="non-terminal residue" evidence="1">
    <location>
        <position position="101"/>
    </location>
</feature>
<evidence type="ECO:0000313" key="1">
    <source>
        <dbReference type="EMBL" id="KAK4467393.1"/>
    </source>
</evidence>
<keyword evidence="2" id="KW-1185">Reference proteome</keyword>
<reference evidence="1" key="1">
    <citation type="submission" date="2022-04" db="EMBL/GenBank/DDBJ databases">
        <authorList>
            <person name="Xu L."/>
            <person name="Lv Z."/>
        </authorList>
    </citation>
    <scope>NUCLEOTIDE SEQUENCE</scope>
    <source>
        <strain evidence="1">LV_2022a</strain>
    </source>
</reference>
<feature type="non-terminal residue" evidence="1">
    <location>
        <position position="1"/>
    </location>
</feature>
<sequence length="101" mass="11429">PKNIKSCSDWLDFLNHMENIVWSLAQESTTNNILLNLYEGAIDSLEANWSDKMYPVIFIRRAVLAAYENADSGPVLLGFCSINGRRNAHLIAAVAYYYSKQ</sequence>
<protein>
    <submittedName>
        <fullName evidence="1">Uncharacterized protein</fullName>
    </submittedName>
</protein>
<dbReference type="InterPro" id="IPR011990">
    <property type="entry name" value="TPR-like_helical_dom_sf"/>
</dbReference>
<dbReference type="Proteomes" id="UP001292079">
    <property type="component" value="Unassembled WGS sequence"/>
</dbReference>
<evidence type="ECO:0000313" key="2">
    <source>
        <dbReference type="Proteomes" id="UP001292079"/>
    </source>
</evidence>
<gene>
    <name evidence="1" type="ORF">MN116_008821</name>
</gene>
<dbReference type="EMBL" id="JALJAT010000118">
    <property type="protein sequence ID" value="KAK4467393.1"/>
    <property type="molecule type" value="Genomic_DNA"/>
</dbReference>
<dbReference type="AlphaFoldDB" id="A0AAE2D112"/>